<protein>
    <submittedName>
        <fullName evidence="3">Cell division septum initiation DivIVA</fullName>
    </submittedName>
</protein>
<keyword evidence="1" id="KW-0175">Coiled coil</keyword>
<reference evidence="3" key="1">
    <citation type="journal article" name="DNA Res.">
        <title>The physiological potential of anammox bacteria as revealed by their core genome structure.</title>
        <authorList>
            <person name="Okubo T."/>
            <person name="Toyoda A."/>
            <person name="Fukuhara K."/>
            <person name="Uchiyama I."/>
            <person name="Harigaya Y."/>
            <person name="Kuroiwa M."/>
            <person name="Suzuki T."/>
            <person name="Murakami Y."/>
            <person name="Suwa Y."/>
            <person name="Takami H."/>
        </authorList>
    </citation>
    <scope>NUCLEOTIDE SEQUENCE</scope>
    <source>
        <strain evidence="3">317325-2</strain>
    </source>
</reference>
<dbReference type="AlphaFoldDB" id="A0A809R813"/>
<keyword evidence="3" id="KW-0131">Cell cycle</keyword>
<feature type="compositionally biased region" description="Polar residues" evidence="2">
    <location>
        <begin position="163"/>
        <end position="176"/>
    </location>
</feature>
<dbReference type="PANTHER" id="PTHR35794">
    <property type="entry name" value="CELL DIVISION PROTEIN DIVIVA"/>
    <property type="match status" value="1"/>
</dbReference>
<dbReference type="InterPro" id="IPR007793">
    <property type="entry name" value="DivIVA_fam"/>
</dbReference>
<feature type="region of interest" description="Disordered" evidence="2">
    <location>
        <begin position="144"/>
        <end position="176"/>
    </location>
</feature>
<dbReference type="Pfam" id="PF05103">
    <property type="entry name" value="DivIVA"/>
    <property type="match status" value="1"/>
</dbReference>
<name>A0A809R813_9BACT</name>
<dbReference type="GO" id="GO:0051301">
    <property type="term" value="P:cell division"/>
    <property type="evidence" value="ECO:0007669"/>
    <property type="project" value="UniProtKB-KW"/>
</dbReference>
<keyword evidence="3" id="KW-0132">Cell division</keyword>
<proteinExistence type="predicted"/>
<dbReference type="Proteomes" id="UP000662873">
    <property type="component" value="Chromosome"/>
</dbReference>
<feature type="coiled-coil region" evidence="1">
    <location>
        <begin position="30"/>
        <end position="139"/>
    </location>
</feature>
<gene>
    <name evidence="3" type="ORF">NPRO_12040</name>
</gene>
<evidence type="ECO:0000256" key="2">
    <source>
        <dbReference type="SAM" id="MobiDB-lite"/>
    </source>
</evidence>
<evidence type="ECO:0000313" key="3">
    <source>
        <dbReference type="EMBL" id="BBO23609.1"/>
    </source>
</evidence>
<sequence length="176" mass="20083">MERLKPIDLENLALPTSFRGFEKEAVLQTLRRAGIEIETLLRRQQELENECERMRQRLAGFETQESTLKDALVLAQKTADETRAAAHKEAELILESARQQAAEVQQEMRSRINDLRWELERLEIDKKKFLRQFRSLLEQQLQALGDTPSLPDSAAVEVENAEGPSQPSSTPSEQGV</sequence>
<dbReference type="EMBL" id="AP021858">
    <property type="protein sequence ID" value="BBO23609.1"/>
    <property type="molecule type" value="Genomic_DNA"/>
</dbReference>
<dbReference type="KEGG" id="npy:NPRO_12040"/>
<evidence type="ECO:0000256" key="1">
    <source>
        <dbReference type="SAM" id="Coils"/>
    </source>
</evidence>
<evidence type="ECO:0000313" key="4">
    <source>
        <dbReference type="Proteomes" id="UP000662873"/>
    </source>
</evidence>
<organism evidence="3 4">
    <name type="scientific">Candidatus Nitrosymbiomonas proteolyticus</name>
    <dbReference type="NCBI Taxonomy" id="2608984"/>
    <lineage>
        <taxon>Bacteria</taxon>
        <taxon>Bacillati</taxon>
        <taxon>Armatimonadota</taxon>
        <taxon>Armatimonadota incertae sedis</taxon>
        <taxon>Candidatus Nitrosymbiomonas</taxon>
    </lineage>
</organism>
<accession>A0A809R813</accession>
<dbReference type="PANTHER" id="PTHR35794:SF2">
    <property type="entry name" value="CELL DIVISION PROTEIN DIVIVA"/>
    <property type="match status" value="1"/>
</dbReference>